<evidence type="ECO:0000313" key="1">
    <source>
        <dbReference type="EMBL" id="KAK3731192.1"/>
    </source>
</evidence>
<protein>
    <submittedName>
        <fullName evidence="1">Uncharacterized protein</fullName>
    </submittedName>
</protein>
<name>A0AAE0Y3C6_9GAST</name>
<keyword evidence="2" id="KW-1185">Reference proteome</keyword>
<organism evidence="1 2">
    <name type="scientific">Elysia crispata</name>
    <name type="common">lettuce slug</name>
    <dbReference type="NCBI Taxonomy" id="231223"/>
    <lineage>
        <taxon>Eukaryota</taxon>
        <taxon>Metazoa</taxon>
        <taxon>Spiralia</taxon>
        <taxon>Lophotrochozoa</taxon>
        <taxon>Mollusca</taxon>
        <taxon>Gastropoda</taxon>
        <taxon>Heterobranchia</taxon>
        <taxon>Euthyneura</taxon>
        <taxon>Panpulmonata</taxon>
        <taxon>Sacoglossa</taxon>
        <taxon>Placobranchoidea</taxon>
        <taxon>Plakobranchidae</taxon>
        <taxon>Elysia</taxon>
    </lineage>
</organism>
<dbReference type="Proteomes" id="UP001283361">
    <property type="component" value="Unassembled WGS sequence"/>
</dbReference>
<reference evidence="1" key="1">
    <citation type="journal article" date="2023" name="G3 (Bethesda)">
        <title>A reference genome for the long-term kleptoplast-retaining sea slug Elysia crispata morphotype clarki.</title>
        <authorList>
            <person name="Eastman K.E."/>
            <person name="Pendleton A.L."/>
            <person name="Shaikh M.A."/>
            <person name="Suttiyut T."/>
            <person name="Ogas R."/>
            <person name="Tomko P."/>
            <person name="Gavelis G."/>
            <person name="Widhalm J.R."/>
            <person name="Wisecaver J.H."/>
        </authorList>
    </citation>
    <scope>NUCLEOTIDE SEQUENCE</scope>
    <source>
        <strain evidence="1">ECLA1</strain>
    </source>
</reference>
<comment type="caution">
    <text evidence="1">The sequence shown here is derived from an EMBL/GenBank/DDBJ whole genome shotgun (WGS) entry which is preliminary data.</text>
</comment>
<sequence length="271" mass="30226">MGSDVSRHKLSRTQLSTCSTLLLYSRLFPNSTPQSNRQYHSLDTEKHVVTTSATISDVSFIHVVFVQGSGVPALGTSDTLMVDRVDLESITSSVYRWSFCSDSQDQPSQNDKGSHEMVIGTKTHSITHHSLVYGRAMSATLTRDKYAEYFLCVCVCTMPMYICVELDPLRPALCVCECTMPMYICVDLDPLRPALCVCYAYVYMCGTRPAETSSVCVCAMPMYICVELDPLRPALCVCTMPMYICVDLDPLRPALCVCVLCLCIYVWNSTR</sequence>
<dbReference type="EMBL" id="JAWDGP010007022">
    <property type="protein sequence ID" value="KAK3731192.1"/>
    <property type="molecule type" value="Genomic_DNA"/>
</dbReference>
<dbReference type="AlphaFoldDB" id="A0AAE0Y3C6"/>
<gene>
    <name evidence="1" type="ORF">RRG08_013625</name>
</gene>
<accession>A0AAE0Y3C6</accession>
<evidence type="ECO:0000313" key="2">
    <source>
        <dbReference type="Proteomes" id="UP001283361"/>
    </source>
</evidence>
<proteinExistence type="predicted"/>